<feature type="compositionally biased region" description="Low complexity" evidence="1">
    <location>
        <begin position="138"/>
        <end position="154"/>
    </location>
</feature>
<keyword evidence="2" id="KW-1133">Transmembrane helix</keyword>
<feature type="transmembrane region" description="Helical" evidence="2">
    <location>
        <begin position="193"/>
        <end position="213"/>
    </location>
</feature>
<feature type="region of interest" description="Disordered" evidence="1">
    <location>
        <begin position="121"/>
        <end position="184"/>
    </location>
</feature>
<protein>
    <submittedName>
        <fullName evidence="3">Uncharacterized protein</fullName>
    </submittedName>
</protein>
<accession>A0A1A9KFD0</accession>
<dbReference type="EMBL" id="CP015878">
    <property type="protein sequence ID" value="ANI16297.1"/>
    <property type="molecule type" value="Genomic_DNA"/>
</dbReference>
<dbReference type="Proteomes" id="UP000077748">
    <property type="component" value="Chromosome"/>
</dbReference>
<keyword evidence="2" id="KW-0812">Transmembrane</keyword>
<reference evidence="3 4" key="1">
    <citation type="submission" date="2016-05" db="EMBL/GenBank/DDBJ databases">
        <title>Genome Sequence of Pseudomonas citronellolis Strain SJTE-3, an Estrogens and Persistent Organic Pollutants degradation strain.</title>
        <authorList>
            <person name="Liang R."/>
        </authorList>
    </citation>
    <scope>NUCLEOTIDE SEQUENCE [LARGE SCALE GENOMIC DNA]</scope>
    <source>
        <strain evidence="3 4">SJTE-3</strain>
    </source>
</reference>
<keyword evidence="2" id="KW-0472">Membrane</keyword>
<proteinExistence type="predicted"/>
<evidence type="ECO:0000256" key="2">
    <source>
        <dbReference type="SAM" id="Phobius"/>
    </source>
</evidence>
<sequence length="355" mass="37818">MSINAKLCPLTPTVAGLATLQVRGWEEDAGHLEFAIQRNQDEYYLQHDRRWGNAPCWFAQHFVENASGDSISCQVGAEIVDPLLLGSANDMYNFRLRNDDGVEDDNPLIIQLDGLLPSLAGNGRGPGAAESTVSLNSTPASAPVPTVKPAPAVKQISTPAPAQADSVPPAPASAGTPEFATASEPKRGKALPFLGLLILLLALALAGGLWLWLRPATVPVPDTPAAAAPAAPIPTPAAQTTPPCSKEALANESELSFVQNCIKKSPDSDALLQIIAQAKDTQHCGVAQRLYANRAQAGDMKVAAAYAREYDPKYHQPSACFAEPDNATAAYWYEHILSYEPNNEEAAQRLQELKP</sequence>
<gene>
    <name evidence="3" type="ORF">A9C11_21005</name>
</gene>
<evidence type="ECO:0000256" key="1">
    <source>
        <dbReference type="SAM" id="MobiDB-lite"/>
    </source>
</evidence>
<name>A0A1A9KFD0_9PSED</name>
<dbReference type="AlphaFoldDB" id="A0A1A9KFD0"/>
<organism evidence="3 4">
    <name type="scientific">Pseudomonas citronellolis</name>
    <dbReference type="NCBI Taxonomy" id="53408"/>
    <lineage>
        <taxon>Bacteria</taxon>
        <taxon>Pseudomonadati</taxon>
        <taxon>Pseudomonadota</taxon>
        <taxon>Gammaproteobacteria</taxon>
        <taxon>Pseudomonadales</taxon>
        <taxon>Pseudomonadaceae</taxon>
        <taxon>Pseudomonas</taxon>
    </lineage>
</organism>
<evidence type="ECO:0000313" key="4">
    <source>
        <dbReference type="Proteomes" id="UP000077748"/>
    </source>
</evidence>
<evidence type="ECO:0000313" key="3">
    <source>
        <dbReference type="EMBL" id="ANI16297.1"/>
    </source>
</evidence>
<dbReference type="RefSeq" id="WP_034076248.1">
    <property type="nucleotide sequence ID" value="NZ_CP015878.1"/>
</dbReference>